<dbReference type="Proteomes" id="UP000179807">
    <property type="component" value="Unassembled WGS sequence"/>
</dbReference>
<evidence type="ECO:0000256" key="1">
    <source>
        <dbReference type="SAM" id="Coils"/>
    </source>
</evidence>
<feature type="coiled-coil region" evidence="1">
    <location>
        <begin position="70"/>
        <end position="122"/>
    </location>
</feature>
<dbReference type="RefSeq" id="XP_068360008.1">
    <property type="nucleotide sequence ID" value="XM_068504105.1"/>
</dbReference>
<protein>
    <submittedName>
        <fullName evidence="3">Uncharacterized protein</fullName>
    </submittedName>
</protein>
<dbReference type="EMBL" id="MLAK01000713">
    <property type="protein sequence ID" value="OHT06872.1"/>
    <property type="molecule type" value="Genomic_DNA"/>
</dbReference>
<feature type="region of interest" description="Disordered" evidence="2">
    <location>
        <begin position="398"/>
        <end position="422"/>
    </location>
</feature>
<comment type="caution">
    <text evidence="3">The sequence shown here is derived from an EMBL/GenBank/DDBJ whole genome shotgun (WGS) entry which is preliminary data.</text>
</comment>
<sequence>MQKKKTELEQLSTEINDIHQENEDLMKWTEKAISDYNERINNKLIAFKYKSEQNNTNRTSNFEEEKGNLILQLDEKIDSLKQAVNEQKILNEKKNINEKTSIEKSQNELNELTEKHETEFRNKKEKIDKDIEEYRNGTISRQSQRVNEIEMAKSRRQKDRQKKLDELLEKNKNEINAKVEQIQKEKKEKVDELFKKAEDNSSQVQETTNFKQKKAKLESMHQFIVKQINDKKKEIEKAAAKYQTDLAAIDKLKRQLQRRIEAETRVIDDEYEMKIQVAQVDLQKAIENISKLYDEDENQRGREVIEAIRKVRETKNKNSDFISKKNKELADLRIKNQDEEADLKTNLERIQAGDREFQLKKEIEAFQKKTEEIIQEIETESRTQIQAANDSLTKMLNDHENSKKKLEESLNKDDQDFTEKSKQIESEMKEIERIKEEKIAKIASEYNAKEEEIAKKHGVEVERMRKRIEQAKSRLEEAQDDSKKQYENQLNEWGKGTEERHQKSWLSIMSEVKEANKKTEMLEKKIENLYVQQAKIERVIFDPPQRPEEQQKIAELQTEVSSKTAEIQLKFEYLYNLFEQGPDPNLVQAAKSTRSGLLKSAKSRGLVKTLSNSPNLQSLPPLEGM</sequence>
<evidence type="ECO:0000313" key="3">
    <source>
        <dbReference type="EMBL" id="OHT06872.1"/>
    </source>
</evidence>
<evidence type="ECO:0000256" key="2">
    <source>
        <dbReference type="SAM" id="MobiDB-lite"/>
    </source>
</evidence>
<dbReference type="VEuPathDB" id="TrichDB:TRFO_25055"/>
<keyword evidence="4" id="KW-1185">Reference proteome</keyword>
<reference evidence="3" key="1">
    <citation type="submission" date="2016-10" db="EMBL/GenBank/DDBJ databases">
        <authorList>
            <person name="Benchimol M."/>
            <person name="Almeida L.G."/>
            <person name="Vasconcelos A.T."/>
            <person name="Perreira-Neves A."/>
            <person name="Rosa I.A."/>
            <person name="Tasca T."/>
            <person name="Bogo M.R."/>
            <person name="de Souza W."/>
        </authorList>
    </citation>
    <scope>NUCLEOTIDE SEQUENCE [LARGE SCALE GENOMIC DNA]</scope>
    <source>
        <strain evidence="3">K</strain>
    </source>
</reference>
<feature type="coiled-coil region" evidence="1">
    <location>
        <begin position="165"/>
        <end position="192"/>
    </location>
</feature>
<dbReference type="AlphaFoldDB" id="A0A1J4K7L0"/>
<proteinExistence type="predicted"/>
<gene>
    <name evidence="3" type="ORF">TRFO_25055</name>
</gene>
<keyword evidence="1" id="KW-0175">Coiled coil</keyword>
<organism evidence="3 4">
    <name type="scientific">Tritrichomonas foetus</name>
    <dbReference type="NCBI Taxonomy" id="1144522"/>
    <lineage>
        <taxon>Eukaryota</taxon>
        <taxon>Metamonada</taxon>
        <taxon>Parabasalia</taxon>
        <taxon>Tritrichomonadida</taxon>
        <taxon>Tritrichomonadidae</taxon>
        <taxon>Tritrichomonas</taxon>
    </lineage>
</organism>
<feature type="coiled-coil region" evidence="1">
    <location>
        <begin position="225"/>
        <end position="295"/>
    </location>
</feature>
<name>A0A1J4K7L0_9EUKA</name>
<dbReference type="GeneID" id="94838809"/>
<evidence type="ECO:0000313" key="4">
    <source>
        <dbReference type="Proteomes" id="UP000179807"/>
    </source>
</evidence>
<accession>A0A1J4K7L0</accession>